<protein>
    <submittedName>
        <fullName evidence="2">Uncharacterized protein</fullName>
    </submittedName>
</protein>
<keyword evidence="1" id="KW-0472">Membrane</keyword>
<name>A0A7G3G754_9NEIS</name>
<feature type="transmembrane region" description="Helical" evidence="1">
    <location>
        <begin position="104"/>
        <end position="122"/>
    </location>
</feature>
<feature type="transmembrane region" description="Helical" evidence="1">
    <location>
        <begin position="29"/>
        <end position="49"/>
    </location>
</feature>
<evidence type="ECO:0000313" key="3">
    <source>
        <dbReference type="Proteomes" id="UP000515917"/>
    </source>
</evidence>
<feature type="transmembrane region" description="Helical" evidence="1">
    <location>
        <begin position="142"/>
        <end position="162"/>
    </location>
</feature>
<dbReference type="RefSeq" id="WP_130105727.1">
    <property type="nucleotide sequence ID" value="NZ_CP025781.1"/>
</dbReference>
<feature type="transmembrane region" description="Helical" evidence="1">
    <location>
        <begin position="174"/>
        <end position="196"/>
    </location>
</feature>
<dbReference type="EMBL" id="CP025781">
    <property type="protein sequence ID" value="QBC43121.1"/>
    <property type="molecule type" value="Genomic_DNA"/>
</dbReference>
<feature type="transmembrane region" description="Helical" evidence="1">
    <location>
        <begin position="79"/>
        <end position="97"/>
    </location>
</feature>
<evidence type="ECO:0000256" key="1">
    <source>
        <dbReference type="SAM" id="Phobius"/>
    </source>
</evidence>
<feature type="transmembrane region" description="Helical" evidence="1">
    <location>
        <begin position="333"/>
        <end position="349"/>
    </location>
</feature>
<dbReference type="Proteomes" id="UP000515917">
    <property type="component" value="Chromosome"/>
</dbReference>
<keyword evidence="1" id="KW-1133">Transmembrane helix</keyword>
<proteinExistence type="predicted"/>
<reference evidence="2 3" key="1">
    <citation type="submission" date="2018-01" db="EMBL/GenBank/DDBJ databases">
        <title>Genome sequence of Iodobacter sp. strain PCH194 isolated from Indian Trans-Himalaya.</title>
        <authorList>
            <person name="Kumar V."/>
            <person name="Thakur V."/>
            <person name="Kumar S."/>
            <person name="Singh D."/>
        </authorList>
    </citation>
    <scope>NUCLEOTIDE SEQUENCE [LARGE SCALE GENOMIC DNA]</scope>
    <source>
        <strain evidence="2 3">PCH194</strain>
    </source>
</reference>
<feature type="transmembrane region" description="Helical" evidence="1">
    <location>
        <begin position="56"/>
        <end position="73"/>
    </location>
</feature>
<feature type="transmembrane region" description="Helical" evidence="1">
    <location>
        <begin position="7"/>
        <end position="23"/>
    </location>
</feature>
<feature type="transmembrane region" description="Helical" evidence="1">
    <location>
        <begin position="276"/>
        <end position="299"/>
    </location>
</feature>
<feature type="transmembrane region" description="Helical" evidence="1">
    <location>
        <begin position="202"/>
        <end position="225"/>
    </location>
</feature>
<gene>
    <name evidence="2" type="ORF">C1H71_05865</name>
</gene>
<sequence>MFIFKKYYYLIVIFVPLLIALFAKKYLFLSTFSQVVFLSLFVGSCFFSSELFNRRVLFFQFSLLVLVFMGCLYNDSSFIYAFKNAIYILMLPFLYRMVKKGFSLNLKFVCWLNFLAIAWYIIDPSSYITDSLGGSARMVGFGINPNVWGCLSILFASAIFSIKNKKFEDWVSLSGFLLSAFFSGSTTAMLVLPLVFSRSFKYVIVYVLMLVLGGGYLFLMFENISLFVPSLFARFELWKIAAESISLHTYIIGNGYDYFGAGISTVDSSTVRIVDSFFVSSFVSGGVFTLLLICWFYFYIPAHYAAKNNDLTLLVFVSIFFICNFMGNFLENGFPINLVYVVLIFQRLVNDKRK</sequence>
<accession>A0A7G3G754</accession>
<organism evidence="2 3">
    <name type="scientific">Iodobacter fluviatilis</name>
    <dbReference type="NCBI Taxonomy" id="537"/>
    <lineage>
        <taxon>Bacteria</taxon>
        <taxon>Pseudomonadati</taxon>
        <taxon>Pseudomonadota</taxon>
        <taxon>Betaproteobacteria</taxon>
        <taxon>Neisseriales</taxon>
        <taxon>Chitinibacteraceae</taxon>
        <taxon>Iodobacter</taxon>
    </lineage>
</organism>
<dbReference type="KEGG" id="ifl:C1H71_05865"/>
<dbReference type="AlphaFoldDB" id="A0A7G3G754"/>
<keyword evidence="1" id="KW-0812">Transmembrane</keyword>
<evidence type="ECO:0000313" key="2">
    <source>
        <dbReference type="EMBL" id="QBC43121.1"/>
    </source>
</evidence>
<keyword evidence="3" id="KW-1185">Reference proteome</keyword>